<name>J9VPY3_CRYN9</name>
<protein>
    <submittedName>
        <fullName evidence="1">Uncharacterized protein</fullName>
    </submittedName>
</protein>
<keyword evidence="2" id="KW-1185">Reference proteome</keyword>
<dbReference type="AlphaFoldDB" id="J9VPY3"/>
<evidence type="ECO:0000313" key="2">
    <source>
        <dbReference type="Proteomes" id="UP000010091"/>
    </source>
</evidence>
<dbReference type="EMBL" id="CP003824">
    <property type="protein sequence ID" value="AFR94674.1"/>
    <property type="molecule type" value="Genomic_DNA"/>
</dbReference>
<dbReference type="GeneID" id="23889972"/>
<evidence type="ECO:0000313" key="1">
    <source>
        <dbReference type="EMBL" id="AFR94674.1"/>
    </source>
</evidence>
<dbReference type="HOGENOM" id="CLU_2979044_0_0_1"/>
<proteinExistence type="predicted"/>
<dbReference type="Proteomes" id="UP000010091">
    <property type="component" value="Chromosome 5"/>
</dbReference>
<dbReference type="VEuPathDB" id="FungiDB:CNAG_06805"/>
<organism evidence="1 2">
    <name type="scientific">Cryptococcus neoformans (strain H99 / ATCC 208821 / CBS 10515 / FGSC 9487)</name>
    <name type="common">Cryptococcus neoformans var. grubii serotype A</name>
    <dbReference type="NCBI Taxonomy" id="235443"/>
    <lineage>
        <taxon>Eukaryota</taxon>
        <taxon>Fungi</taxon>
        <taxon>Dikarya</taxon>
        <taxon>Basidiomycota</taxon>
        <taxon>Agaricomycotina</taxon>
        <taxon>Tremellomycetes</taxon>
        <taxon>Tremellales</taxon>
        <taxon>Cryptococcaceae</taxon>
        <taxon>Cryptococcus</taxon>
        <taxon>Cryptococcus neoformans species complex</taxon>
    </lineage>
</organism>
<dbReference type="KEGG" id="cng:CNAG_06805"/>
<sequence>MMMRAMVCCLEEDSGPLPVSAKFSLPFLPDLPKRIYLRPIPYANGQVSRGISYIYLIA</sequence>
<accession>J9VPY3</accession>
<dbReference type="RefSeq" id="XP_012049554.1">
    <property type="nucleotide sequence ID" value="XM_012194164.1"/>
</dbReference>
<reference evidence="1 2" key="1">
    <citation type="journal article" date="2014" name="PLoS Genet.">
        <title>Analysis of the genome and transcriptome of Cryptococcus neoformans var. grubii reveals complex RNA expression and microevolution leading to virulence attenuation.</title>
        <authorList>
            <person name="Janbon G."/>
            <person name="Ormerod K.L."/>
            <person name="Paulet D."/>
            <person name="Byrnes E.J.III."/>
            <person name="Yadav V."/>
            <person name="Chatterjee G."/>
            <person name="Mullapudi N."/>
            <person name="Hon C.C."/>
            <person name="Billmyre R.B."/>
            <person name="Brunel F."/>
            <person name="Bahn Y.S."/>
            <person name="Chen W."/>
            <person name="Chen Y."/>
            <person name="Chow E.W."/>
            <person name="Coppee J.Y."/>
            <person name="Floyd-Averette A."/>
            <person name="Gaillardin C."/>
            <person name="Gerik K.J."/>
            <person name="Goldberg J."/>
            <person name="Gonzalez-Hilarion S."/>
            <person name="Gujja S."/>
            <person name="Hamlin J.L."/>
            <person name="Hsueh Y.P."/>
            <person name="Ianiri G."/>
            <person name="Jones S."/>
            <person name="Kodira C.D."/>
            <person name="Kozubowski L."/>
            <person name="Lam W."/>
            <person name="Marra M."/>
            <person name="Mesner L.D."/>
            <person name="Mieczkowski P.A."/>
            <person name="Moyrand F."/>
            <person name="Nielsen K."/>
            <person name="Proux C."/>
            <person name="Rossignol T."/>
            <person name="Schein J.E."/>
            <person name="Sun S."/>
            <person name="Wollschlaeger C."/>
            <person name="Wood I.A."/>
            <person name="Zeng Q."/>
            <person name="Neuveglise C."/>
            <person name="Newlon C.S."/>
            <person name="Perfect J.R."/>
            <person name="Lodge J.K."/>
            <person name="Idnurm A."/>
            <person name="Stajich J.E."/>
            <person name="Kronstad J.W."/>
            <person name="Sanyal K."/>
            <person name="Heitman J."/>
            <person name="Fraser J.A."/>
            <person name="Cuomo C.A."/>
            <person name="Dietrich F.S."/>
        </authorList>
    </citation>
    <scope>NUCLEOTIDE SEQUENCE [LARGE SCALE GENOMIC DNA]</scope>
    <source>
        <strain evidence="2">H99 / ATCC 208821 / CBS 10515 / FGSC 9487</strain>
    </source>
</reference>
<gene>
    <name evidence="1" type="ORF">CNAG_06805</name>
</gene>